<keyword evidence="4" id="KW-0378">Hydrolase</keyword>
<evidence type="ECO:0000256" key="1">
    <source>
        <dbReference type="SAM" id="MobiDB-lite"/>
    </source>
</evidence>
<dbReference type="PANTHER" id="PTHR12147">
    <property type="entry name" value="METALLOPEPTIDASE M28 FAMILY MEMBER"/>
    <property type="match status" value="1"/>
</dbReference>
<dbReference type="Proteomes" id="UP000184440">
    <property type="component" value="Unassembled WGS sequence"/>
</dbReference>
<dbReference type="STRING" id="134849.SAMN05443668_10476"/>
<keyword evidence="5" id="KW-1185">Reference proteome</keyword>
<dbReference type="InterPro" id="IPR003137">
    <property type="entry name" value="PA_domain"/>
</dbReference>
<dbReference type="Gene3D" id="3.40.630.10">
    <property type="entry name" value="Zn peptidases"/>
    <property type="match status" value="2"/>
</dbReference>
<protein>
    <submittedName>
        <fullName evidence="4">Zn-dependent amino-or carboxypeptidase, M28 family</fullName>
    </submittedName>
</protein>
<evidence type="ECO:0000259" key="3">
    <source>
        <dbReference type="Pfam" id="PF04389"/>
    </source>
</evidence>
<dbReference type="AlphaFoldDB" id="A0A1M7Q358"/>
<dbReference type="InterPro" id="IPR046450">
    <property type="entry name" value="PA_dom_sf"/>
</dbReference>
<dbReference type="SUPFAM" id="SSF52025">
    <property type="entry name" value="PA domain"/>
    <property type="match status" value="1"/>
</dbReference>
<dbReference type="GO" id="GO:0004180">
    <property type="term" value="F:carboxypeptidase activity"/>
    <property type="evidence" value="ECO:0007669"/>
    <property type="project" value="UniProtKB-KW"/>
</dbReference>
<dbReference type="PANTHER" id="PTHR12147:SF26">
    <property type="entry name" value="PEPTIDASE M28 DOMAIN-CONTAINING PROTEIN"/>
    <property type="match status" value="1"/>
</dbReference>
<dbReference type="SUPFAM" id="SSF53187">
    <property type="entry name" value="Zn-dependent exopeptidases"/>
    <property type="match status" value="1"/>
</dbReference>
<dbReference type="InterPro" id="IPR007484">
    <property type="entry name" value="Peptidase_M28"/>
</dbReference>
<reference evidence="4 5" key="1">
    <citation type="submission" date="2016-11" db="EMBL/GenBank/DDBJ databases">
        <authorList>
            <person name="Jaros S."/>
            <person name="Januszkiewicz K."/>
            <person name="Wedrychowicz H."/>
        </authorList>
    </citation>
    <scope>NUCLEOTIDE SEQUENCE [LARGE SCALE GENOMIC DNA]</scope>
    <source>
        <strain evidence="4 5">DSM 46144</strain>
    </source>
</reference>
<dbReference type="GO" id="GO:0006508">
    <property type="term" value="P:proteolysis"/>
    <property type="evidence" value="ECO:0007669"/>
    <property type="project" value="InterPro"/>
</dbReference>
<dbReference type="GO" id="GO:0008235">
    <property type="term" value="F:metalloexopeptidase activity"/>
    <property type="evidence" value="ECO:0007669"/>
    <property type="project" value="InterPro"/>
</dbReference>
<gene>
    <name evidence="4" type="ORF">SAMN05443668_10476</name>
</gene>
<keyword evidence="4" id="KW-0645">Protease</keyword>
<dbReference type="OrthoDB" id="345880at2"/>
<accession>A0A1M7Q358</accession>
<name>A0A1M7Q358_9ACTN</name>
<evidence type="ECO:0000259" key="2">
    <source>
        <dbReference type="Pfam" id="PF02225"/>
    </source>
</evidence>
<sequence>MLHRRSLSDSDPSTRPRAGRVAVAFAAAVTLGLVATGPAVADPPTPAQAGAAASKKLTSAVTPAGVLGHLRQFQRIADANGDTRASGTPGYDRSADYVAQKLQRAGYRVSRQSFQFPFFEELNPSKFAQVTPTPTTYVNGTDFYTLAFSGDGVAQGTVTPVDVNLAPPRATTSGCEAADFAGFPRGNIALVQRGTCDFAVKAANAAAAGAIGVIIFNQGNGTEAENPDRYEAFQGNLGGPVPIPAISTTYALGAQLAGTTNTVVRIETDTLSETRTTQNVLAETPGGRADNVVMAGAHLDSVPEGPGINDNGTGSAGLLEVALKYAPLAKHAKPTNKVRFAWWGAEESGLLGSEHYVASLTPAQVANIGLYLNFDMIGSPNYKLAVYDGDNSTGTGTPPAGSGALETLFRKYLASRGQQAVDSEFDGRSDYGPFIAEGIGIPSGGLFTGAEGIKTADEAAKFGGVPDVAYDPCYHQACDSFTPTADGGDAATYQRLAAAYGRKLVGNVNVFALDVNSDAIADAVARLAFDTSGISAPGDTPTAAAAAAPSGGQGHLILA</sequence>
<dbReference type="Pfam" id="PF02225">
    <property type="entry name" value="PA"/>
    <property type="match status" value="1"/>
</dbReference>
<organism evidence="4 5">
    <name type="scientific">Cryptosporangium aurantiacum</name>
    <dbReference type="NCBI Taxonomy" id="134849"/>
    <lineage>
        <taxon>Bacteria</taxon>
        <taxon>Bacillati</taxon>
        <taxon>Actinomycetota</taxon>
        <taxon>Actinomycetes</taxon>
        <taxon>Cryptosporangiales</taxon>
        <taxon>Cryptosporangiaceae</taxon>
        <taxon>Cryptosporangium</taxon>
    </lineage>
</organism>
<evidence type="ECO:0000313" key="4">
    <source>
        <dbReference type="EMBL" id="SHN24563.1"/>
    </source>
</evidence>
<feature type="compositionally biased region" description="Low complexity" evidence="1">
    <location>
        <begin position="540"/>
        <end position="550"/>
    </location>
</feature>
<dbReference type="Pfam" id="PF04389">
    <property type="entry name" value="Peptidase_M28"/>
    <property type="match status" value="1"/>
</dbReference>
<evidence type="ECO:0000313" key="5">
    <source>
        <dbReference type="Proteomes" id="UP000184440"/>
    </source>
</evidence>
<proteinExistence type="predicted"/>
<keyword evidence="4" id="KW-0121">Carboxypeptidase</keyword>
<feature type="region of interest" description="Disordered" evidence="1">
    <location>
        <begin position="540"/>
        <end position="559"/>
    </location>
</feature>
<feature type="domain" description="PA" evidence="2">
    <location>
        <begin position="165"/>
        <end position="256"/>
    </location>
</feature>
<dbReference type="Gene3D" id="3.50.30.30">
    <property type="match status" value="1"/>
</dbReference>
<feature type="domain" description="Peptidase M28" evidence="3">
    <location>
        <begin position="279"/>
        <end position="484"/>
    </location>
</feature>
<dbReference type="InterPro" id="IPR045175">
    <property type="entry name" value="M28_fam"/>
</dbReference>
<dbReference type="EMBL" id="FRCS01000004">
    <property type="protein sequence ID" value="SHN24563.1"/>
    <property type="molecule type" value="Genomic_DNA"/>
</dbReference>